<dbReference type="AlphaFoldDB" id="A0A1Y1NIX2"/>
<evidence type="ECO:0000313" key="1">
    <source>
        <dbReference type="EMBL" id="JAV97872.1"/>
    </source>
</evidence>
<dbReference type="PANTHER" id="PTHR37984">
    <property type="entry name" value="PROTEIN CBG26694"/>
    <property type="match status" value="1"/>
</dbReference>
<dbReference type="PANTHER" id="PTHR37984:SF5">
    <property type="entry name" value="PROTEIN NYNRIN-LIKE"/>
    <property type="match status" value="1"/>
</dbReference>
<name>A0A1Y1NIX2_PHOPY</name>
<sequence length="152" mass="17430">MAASRMQRWAVILSAYQFDIKFITSAKNANADYLSRLPLPVSKKDTPDLSNFNYLSSSLPVDFKQIAKETRNDLVLNAILGYCLHGWNTCDDRNVGKNFKCYFEKRDQLHVEHNCILSQLAHNLGIRKEISRPNINIVTLFINSGSIYINIY</sequence>
<proteinExistence type="predicted"/>
<reference evidence="1" key="1">
    <citation type="journal article" date="2016" name="Sci. Rep.">
        <title>Molecular characterization of firefly nuptial gifts: a multi-omics approach sheds light on postcopulatory sexual selection.</title>
        <authorList>
            <person name="Al-Wathiqui N."/>
            <person name="Fallon T.R."/>
            <person name="South A."/>
            <person name="Weng J.K."/>
            <person name="Lewis S.M."/>
        </authorList>
    </citation>
    <scope>NUCLEOTIDE SEQUENCE</scope>
</reference>
<accession>A0A1Y1NIX2</accession>
<dbReference type="EMBL" id="GEZM01001395">
    <property type="protein sequence ID" value="JAV97872.1"/>
    <property type="molecule type" value="Transcribed_RNA"/>
</dbReference>
<protein>
    <submittedName>
        <fullName evidence="1">Uncharacterized protein</fullName>
    </submittedName>
</protein>
<dbReference type="InterPro" id="IPR050951">
    <property type="entry name" value="Retrovirus_Pol_polyprotein"/>
</dbReference>
<organism evidence="1">
    <name type="scientific">Photinus pyralis</name>
    <name type="common">Common eastern firefly</name>
    <name type="synonym">Lampyris pyralis</name>
    <dbReference type="NCBI Taxonomy" id="7054"/>
    <lineage>
        <taxon>Eukaryota</taxon>
        <taxon>Metazoa</taxon>
        <taxon>Ecdysozoa</taxon>
        <taxon>Arthropoda</taxon>
        <taxon>Hexapoda</taxon>
        <taxon>Insecta</taxon>
        <taxon>Pterygota</taxon>
        <taxon>Neoptera</taxon>
        <taxon>Endopterygota</taxon>
        <taxon>Coleoptera</taxon>
        <taxon>Polyphaga</taxon>
        <taxon>Elateriformia</taxon>
        <taxon>Elateroidea</taxon>
        <taxon>Lampyridae</taxon>
        <taxon>Lampyrinae</taxon>
        <taxon>Photinus</taxon>
    </lineage>
</organism>